<sequence>MDPPSHEGGHLTVPHATATPAQPFAIREAVIRAQCVVLDLDGPVARLFAREPAHEVARQMLCLARDDGRLADGVRDPADPIAVLHAHTDRMRRLGHDPGWRTTVEALHDLLDSYERKAAESAEPTPYAADFIRACHASGRTLAIATNNHADAAVRIIERMGVRDCFDGPVVGRTGDATLMKPHPRALLAAMSRGVPAGRHLMIGDTVSDFRAARQIEMPFCGYHRHVRGRQRLLDAGVPYAASEMGEFLEFVADTDR</sequence>
<reference evidence="1 2" key="1">
    <citation type="submission" date="2020-08" db="EMBL/GenBank/DDBJ databases">
        <title>A novel species.</title>
        <authorList>
            <person name="Gao J."/>
        </authorList>
    </citation>
    <scope>NUCLEOTIDE SEQUENCE [LARGE SCALE GENOMIC DNA]</scope>
    <source>
        <strain evidence="1 2">CRPJ-33</strain>
    </source>
</reference>
<dbReference type="SUPFAM" id="SSF56784">
    <property type="entry name" value="HAD-like"/>
    <property type="match status" value="1"/>
</dbReference>
<accession>A0A7H0I3P2</accession>
<protein>
    <submittedName>
        <fullName evidence="1">HAD family hydrolase</fullName>
    </submittedName>
</protein>
<dbReference type="KEGG" id="sgj:IAG43_14315"/>
<proteinExistence type="predicted"/>
<dbReference type="Proteomes" id="UP000516230">
    <property type="component" value="Chromosome"/>
</dbReference>
<dbReference type="GO" id="GO:0006281">
    <property type="term" value="P:DNA repair"/>
    <property type="evidence" value="ECO:0007669"/>
    <property type="project" value="TreeGrafter"/>
</dbReference>
<evidence type="ECO:0000313" key="2">
    <source>
        <dbReference type="Proteomes" id="UP000516230"/>
    </source>
</evidence>
<dbReference type="InterPro" id="IPR050155">
    <property type="entry name" value="HAD-like_hydrolase_sf"/>
</dbReference>
<dbReference type="InterPro" id="IPR036412">
    <property type="entry name" value="HAD-like_sf"/>
</dbReference>
<dbReference type="EMBL" id="CP060825">
    <property type="protein sequence ID" value="QNP67408.1"/>
    <property type="molecule type" value="Genomic_DNA"/>
</dbReference>
<keyword evidence="2" id="KW-1185">Reference proteome</keyword>
<evidence type="ECO:0000313" key="1">
    <source>
        <dbReference type="EMBL" id="QNP67408.1"/>
    </source>
</evidence>
<dbReference type="GO" id="GO:0008967">
    <property type="term" value="F:phosphoglycolate phosphatase activity"/>
    <property type="evidence" value="ECO:0007669"/>
    <property type="project" value="TreeGrafter"/>
</dbReference>
<dbReference type="Gene3D" id="3.40.50.1000">
    <property type="entry name" value="HAD superfamily/HAD-like"/>
    <property type="match status" value="1"/>
</dbReference>
<dbReference type="PANTHER" id="PTHR43434">
    <property type="entry name" value="PHOSPHOGLYCOLATE PHOSPHATASE"/>
    <property type="match status" value="1"/>
</dbReference>
<dbReference type="PANTHER" id="PTHR43434:SF1">
    <property type="entry name" value="PHOSPHOGLYCOLATE PHOSPHATASE"/>
    <property type="match status" value="1"/>
</dbReference>
<dbReference type="Pfam" id="PF00702">
    <property type="entry name" value="Hydrolase"/>
    <property type="match status" value="1"/>
</dbReference>
<gene>
    <name evidence="1" type="ORF">IAG43_14315</name>
</gene>
<dbReference type="InterPro" id="IPR023214">
    <property type="entry name" value="HAD_sf"/>
</dbReference>
<keyword evidence="1" id="KW-0378">Hydrolase</keyword>
<name>A0A7H0I3P2_9ACTN</name>
<organism evidence="1 2">
    <name type="scientific">Streptomyces genisteinicus</name>
    <dbReference type="NCBI Taxonomy" id="2768068"/>
    <lineage>
        <taxon>Bacteria</taxon>
        <taxon>Bacillati</taxon>
        <taxon>Actinomycetota</taxon>
        <taxon>Actinomycetes</taxon>
        <taxon>Kitasatosporales</taxon>
        <taxon>Streptomycetaceae</taxon>
        <taxon>Streptomyces</taxon>
    </lineage>
</organism>
<dbReference type="AlphaFoldDB" id="A0A7H0I3P2"/>
<dbReference type="GO" id="GO:0005829">
    <property type="term" value="C:cytosol"/>
    <property type="evidence" value="ECO:0007669"/>
    <property type="project" value="TreeGrafter"/>
</dbReference>